<name>W9RQT7_9ROSA</name>
<reference evidence="2" key="1">
    <citation type="submission" date="2013-01" db="EMBL/GenBank/DDBJ databases">
        <title>Draft Genome Sequence of a Mulberry Tree, Morus notabilis C.K. Schneid.</title>
        <authorList>
            <person name="He N."/>
            <person name="Zhao S."/>
        </authorList>
    </citation>
    <scope>NUCLEOTIDE SEQUENCE</scope>
</reference>
<sequence>MESDLRRGTPSYLPGCMTPPTCFPIHEEMEYTRLGHRGGSSRRNRRWRSFLWRLVRDSKNMGFCGIPNQKSISFNYDAVSYSQNFDEGCHVHEEPRRRSLVYPDVRWYFHK</sequence>
<keyword evidence="2" id="KW-1185">Reference proteome</keyword>
<protein>
    <submittedName>
        <fullName evidence="1">Uncharacterized protein</fullName>
    </submittedName>
</protein>
<dbReference type="PANTHER" id="PTHR34538:SF4">
    <property type="entry name" value="EXPRESSED PROTEIN"/>
    <property type="match status" value="1"/>
</dbReference>
<gene>
    <name evidence="1" type="ORF">L484_016119</name>
</gene>
<dbReference type="AlphaFoldDB" id="W9RQT7"/>
<dbReference type="EMBL" id="KE345419">
    <property type="protein sequence ID" value="EXC03913.1"/>
    <property type="molecule type" value="Genomic_DNA"/>
</dbReference>
<evidence type="ECO:0000313" key="2">
    <source>
        <dbReference type="Proteomes" id="UP000030645"/>
    </source>
</evidence>
<dbReference type="Proteomes" id="UP000030645">
    <property type="component" value="Unassembled WGS sequence"/>
</dbReference>
<organism evidence="1 2">
    <name type="scientific">Morus notabilis</name>
    <dbReference type="NCBI Taxonomy" id="981085"/>
    <lineage>
        <taxon>Eukaryota</taxon>
        <taxon>Viridiplantae</taxon>
        <taxon>Streptophyta</taxon>
        <taxon>Embryophyta</taxon>
        <taxon>Tracheophyta</taxon>
        <taxon>Spermatophyta</taxon>
        <taxon>Magnoliopsida</taxon>
        <taxon>eudicotyledons</taxon>
        <taxon>Gunneridae</taxon>
        <taxon>Pentapetalae</taxon>
        <taxon>rosids</taxon>
        <taxon>fabids</taxon>
        <taxon>Rosales</taxon>
        <taxon>Moraceae</taxon>
        <taxon>Moreae</taxon>
        <taxon>Morus</taxon>
    </lineage>
</organism>
<proteinExistence type="predicted"/>
<evidence type="ECO:0000313" key="1">
    <source>
        <dbReference type="EMBL" id="EXC03913.1"/>
    </source>
</evidence>
<accession>W9RQT7</accession>
<dbReference type="PANTHER" id="PTHR34538">
    <property type="entry name" value="EXPRESSED PROTEIN"/>
    <property type="match status" value="1"/>
</dbReference>